<dbReference type="Pfam" id="PF02653">
    <property type="entry name" value="BPD_transp_2"/>
    <property type="match status" value="1"/>
</dbReference>
<accession>A0A5S4G746</accession>
<dbReference type="AlphaFoldDB" id="A0A5S4G746"/>
<protein>
    <recommendedName>
        <fullName evidence="13">Branched-chain amino acid ABC transporter permease</fullName>
    </recommendedName>
</protein>
<keyword evidence="2" id="KW-0813">Transport</keyword>
<evidence type="ECO:0000256" key="1">
    <source>
        <dbReference type="ARBA" id="ARBA00004651"/>
    </source>
</evidence>
<evidence type="ECO:0000256" key="5">
    <source>
        <dbReference type="ARBA" id="ARBA00022692"/>
    </source>
</evidence>
<sequence>MPGVLPRPPARVGRLPAALGRRADRGRGRYRPLRDAARLAPVITAIGLSIFLQQQLVFAFYPVKGAATLGVKAPVAFPELPGPPVTVLGVVLRQADLLMVVLAVVSMAGLAHFVRRTRTGRAMQATAQDPRAARLMGIDTDRMVACAFGIGAALAALAALAYGLHIDAIAQFGGGAWKDVWAFAILIIVLLVRPQGLFGERVADRA</sequence>
<dbReference type="GO" id="GO:0015808">
    <property type="term" value="P:L-alanine transport"/>
    <property type="evidence" value="ECO:0007669"/>
    <property type="project" value="TreeGrafter"/>
</dbReference>
<dbReference type="GO" id="GO:0015192">
    <property type="term" value="F:L-phenylalanine transmembrane transporter activity"/>
    <property type="evidence" value="ECO:0007669"/>
    <property type="project" value="TreeGrafter"/>
</dbReference>
<name>A0A5S4G746_9ACTN</name>
<comment type="similarity">
    <text evidence="9">Belongs to the binding-protein-dependent transport system permease family. LivHM subfamily.</text>
</comment>
<keyword evidence="5 10" id="KW-0812">Transmembrane</keyword>
<evidence type="ECO:0008006" key="13">
    <source>
        <dbReference type="Google" id="ProtNLM"/>
    </source>
</evidence>
<dbReference type="GO" id="GO:0015190">
    <property type="term" value="F:L-leucine transmembrane transporter activity"/>
    <property type="evidence" value="ECO:0007669"/>
    <property type="project" value="TreeGrafter"/>
</dbReference>
<gene>
    <name evidence="11" type="ORF">ETD85_36125</name>
</gene>
<dbReference type="GO" id="GO:0005886">
    <property type="term" value="C:plasma membrane"/>
    <property type="evidence" value="ECO:0007669"/>
    <property type="project" value="UniProtKB-SubCell"/>
</dbReference>
<proteinExistence type="inferred from homology"/>
<dbReference type="PANTHER" id="PTHR11795">
    <property type="entry name" value="BRANCHED-CHAIN AMINO ACID TRANSPORT SYSTEM PERMEASE PROTEIN LIVH"/>
    <property type="match status" value="1"/>
</dbReference>
<dbReference type="EMBL" id="VCKX01000145">
    <property type="protein sequence ID" value="TMR28334.1"/>
    <property type="molecule type" value="Genomic_DNA"/>
</dbReference>
<keyword evidence="12" id="KW-1185">Reference proteome</keyword>
<keyword evidence="6" id="KW-0029">Amino-acid transport</keyword>
<evidence type="ECO:0000256" key="3">
    <source>
        <dbReference type="ARBA" id="ARBA00022475"/>
    </source>
</evidence>
<dbReference type="PANTHER" id="PTHR11795:SF371">
    <property type="entry name" value="HIGH-AFFINITY BRANCHED-CHAIN AMINO ACID TRANSPORT SYSTEM PERMEASE PROTEIN LIVH"/>
    <property type="match status" value="1"/>
</dbReference>
<feature type="transmembrane region" description="Helical" evidence="10">
    <location>
        <begin position="144"/>
        <end position="164"/>
    </location>
</feature>
<feature type="transmembrane region" description="Helical" evidence="10">
    <location>
        <begin position="176"/>
        <end position="192"/>
    </location>
</feature>
<keyword evidence="3" id="KW-1003">Cell membrane</keyword>
<evidence type="ECO:0000256" key="6">
    <source>
        <dbReference type="ARBA" id="ARBA00022970"/>
    </source>
</evidence>
<evidence type="ECO:0000256" key="8">
    <source>
        <dbReference type="ARBA" id="ARBA00023136"/>
    </source>
</evidence>
<comment type="caution">
    <text evidence="11">The sequence shown here is derived from an EMBL/GenBank/DDBJ whole genome shotgun (WGS) entry which is preliminary data.</text>
</comment>
<evidence type="ECO:0000256" key="9">
    <source>
        <dbReference type="ARBA" id="ARBA00037998"/>
    </source>
</evidence>
<dbReference type="InterPro" id="IPR001851">
    <property type="entry name" value="ABC_transp_permease"/>
</dbReference>
<keyword evidence="7 10" id="KW-1133">Transmembrane helix</keyword>
<dbReference type="CDD" id="cd06582">
    <property type="entry name" value="TM_PBP1_LivH_like"/>
    <property type="match status" value="1"/>
</dbReference>
<keyword evidence="8 10" id="KW-0472">Membrane</keyword>
<comment type="subcellular location">
    <subcellularLocation>
        <location evidence="1">Cell membrane</location>
        <topology evidence="1">Multi-pass membrane protein</topology>
    </subcellularLocation>
</comment>
<evidence type="ECO:0000256" key="7">
    <source>
        <dbReference type="ARBA" id="ARBA00022989"/>
    </source>
</evidence>
<organism evidence="11 12">
    <name type="scientific">Nonomuraea zeae</name>
    <dbReference type="NCBI Taxonomy" id="1642303"/>
    <lineage>
        <taxon>Bacteria</taxon>
        <taxon>Bacillati</taxon>
        <taxon>Actinomycetota</taxon>
        <taxon>Actinomycetes</taxon>
        <taxon>Streptosporangiales</taxon>
        <taxon>Streptosporangiaceae</taxon>
        <taxon>Nonomuraea</taxon>
    </lineage>
</organism>
<dbReference type="GO" id="GO:0015188">
    <property type="term" value="F:L-isoleucine transmembrane transporter activity"/>
    <property type="evidence" value="ECO:0007669"/>
    <property type="project" value="TreeGrafter"/>
</dbReference>
<dbReference type="OrthoDB" id="9807115at2"/>
<reference evidence="11 12" key="1">
    <citation type="submission" date="2019-05" db="EMBL/GenBank/DDBJ databases">
        <title>Draft genome sequence of Nonomuraea zeae DSM 100528.</title>
        <authorList>
            <person name="Saricaoglu S."/>
            <person name="Isik K."/>
        </authorList>
    </citation>
    <scope>NUCLEOTIDE SEQUENCE [LARGE SCALE GENOMIC DNA]</scope>
    <source>
        <strain evidence="11 12">DSM 100528</strain>
    </source>
</reference>
<dbReference type="GO" id="GO:1903806">
    <property type="term" value="P:L-isoleucine import across plasma membrane"/>
    <property type="evidence" value="ECO:0007669"/>
    <property type="project" value="TreeGrafter"/>
</dbReference>
<evidence type="ECO:0000256" key="4">
    <source>
        <dbReference type="ARBA" id="ARBA00022519"/>
    </source>
</evidence>
<dbReference type="GO" id="GO:0005304">
    <property type="term" value="F:L-valine transmembrane transporter activity"/>
    <property type="evidence" value="ECO:0007669"/>
    <property type="project" value="TreeGrafter"/>
</dbReference>
<keyword evidence="4" id="KW-0997">Cell inner membrane</keyword>
<evidence type="ECO:0000313" key="12">
    <source>
        <dbReference type="Proteomes" id="UP000306628"/>
    </source>
</evidence>
<evidence type="ECO:0000256" key="2">
    <source>
        <dbReference type="ARBA" id="ARBA00022448"/>
    </source>
</evidence>
<evidence type="ECO:0000313" key="11">
    <source>
        <dbReference type="EMBL" id="TMR28334.1"/>
    </source>
</evidence>
<dbReference type="GO" id="GO:0042941">
    <property type="term" value="P:D-alanine transmembrane transport"/>
    <property type="evidence" value="ECO:0007669"/>
    <property type="project" value="TreeGrafter"/>
</dbReference>
<dbReference type="InterPro" id="IPR052157">
    <property type="entry name" value="BCAA_transport_permease"/>
</dbReference>
<feature type="transmembrane region" description="Helical" evidence="10">
    <location>
        <begin position="39"/>
        <end position="61"/>
    </location>
</feature>
<feature type="transmembrane region" description="Helical" evidence="10">
    <location>
        <begin position="97"/>
        <end position="114"/>
    </location>
</feature>
<dbReference type="Proteomes" id="UP000306628">
    <property type="component" value="Unassembled WGS sequence"/>
</dbReference>
<evidence type="ECO:0000256" key="10">
    <source>
        <dbReference type="SAM" id="Phobius"/>
    </source>
</evidence>